<dbReference type="SUPFAM" id="SSF51556">
    <property type="entry name" value="Metallo-dependent hydrolases"/>
    <property type="match status" value="1"/>
</dbReference>
<accession>A0A4Y9VTT9</accession>
<evidence type="ECO:0000313" key="3">
    <source>
        <dbReference type="Proteomes" id="UP000297706"/>
    </source>
</evidence>
<proteinExistence type="predicted"/>
<dbReference type="InterPro" id="IPR032466">
    <property type="entry name" value="Metal_Hydrolase"/>
</dbReference>
<keyword evidence="3" id="KW-1185">Reference proteome</keyword>
<dbReference type="Pfam" id="PF04909">
    <property type="entry name" value="Amidohydro_2"/>
    <property type="match status" value="1"/>
</dbReference>
<evidence type="ECO:0000313" key="2">
    <source>
        <dbReference type="EMBL" id="TFW72689.1"/>
    </source>
</evidence>
<sequence>MNRRQFLLGLSAIGASGLTIAGARYWPESGFTNPCFSHIPDELKQHPLMQKIWADIDAAQVWDTHAHIIGTGNSGSGVRYNPDMDSWSHPILKIQKDFYMNGGCITSDHEDETFIARMVDLSADMPAGYKTMLFAFDWTHNAQGEPEKAHSIFHIPNSYAASIAKQYPQYFEWVASIHPYRPNAIDTLESAKANGARAIKWLPSGMGIDPSSPKCDKFYQKLAELNLPIISHTGRESAVQGGDQSFGNPLHMRRALDAGVRVVLAHCASDGHDEDLDNHGKTIKSFELFTRIMDTTAYAKLAFGEISAITLINHAWVIKPLLQRPDWHARLLNGSDYPLPGIMPLISIKQLMRAGLLEESHLLFLQTLRDYNPLMFDFAVKRLIQFNGASFGRKVFETRAFFDNATTNT</sequence>
<protein>
    <submittedName>
        <fullName evidence="2">Amidohydrolase</fullName>
    </submittedName>
</protein>
<gene>
    <name evidence="2" type="ORF">C3Y98_02980</name>
</gene>
<reference evidence="2 3" key="1">
    <citation type="submission" date="2018-02" db="EMBL/GenBank/DDBJ databases">
        <title>A novel lanthanide dependent methylotroph, Methylotenera sp. La3113.</title>
        <authorList>
            <person name="Lv H."/>
            <person name="Tani A."/>
        </authorList>
    </citation>
    <scope>NUCLEOTIDE SEQUENCE [LARGE SCALE GENOMIC DNA]</scope>
    <source>
        <strain evidence="2 3">La3113</strain>
    </source>
</reference>
<dbReference type="Gene3D" id="3.20.20.140">
    <property type="entry name" value="Metal-dependent hydrolases"/>
    <property type="match status" value="1"/>
</dbReference>
<evidence type="ECO:0000259" key="1">
    <source>
        <dbReference type="Pfam" id="PF04909"/>
    </source>
</evidence>
<dbReference type="AlphaFoldDB" id="A0A4Y9VTT9"/>
<dbReference type="OrthoDB" id="9771320at2"/>
<dbReference type="Proteomes" id="UP000297706">
    <property type="component" value="Unassembled WGS sequence"/>
</dbReference>
<comment type="caution">
    <text evidence="2">The sequence shown here is derived from an EMBL/GenBank/DDBJ whole genome shotgun (WGS) entry which is preliminary data.</text>
</comment>
<dbReference type="GO" id="GO:0016787">
    <property type="term" value="F:hydrolase activity"/>
    <property type="evidence" value="ECO:0007669"/>
    <property type="project" value="UniProtKB-KW"/>
</dbReference>
<keyword evidence="2" id="KW-0378">Hydrolase</keyword>
<organism evidence="2 3">
    <name type="scientific">Methylotenera oryzisoli</name>
    <dbReference type="NCBI Taxonomy" id="2080758"/>
    <lineage>
        <taxon>Bacteria</taxon>
        <taxon>Pseudomonadati</taxon>
        <taxon>Pseudomonadota</taxon>
        <taxon>Betaproteobacteria</taxon>
        <taxon>Nitrosomonadales</taxon>
        <taxon>Methylophilaceae</taxon>
        <taxon>Methylotenera</taxon>
    </lineage>
</organism>
<dbReference type="InterPro" id="IPR006680">
    <property type="entry name" value="Amidohydro-rel"/>
</dbReference>
<name>A0A4Y9VTT9_9PROT</name>
<dbReference type="EMBL" id="PQVH01000005">
    <property type="protein sequence ID" value="TFW72689.1"/>
    <property type="molecule type" value="Genomic_DNA"/>
</dbReference>
<feature type="domain" description="Amidohydrolase-related" evidence="1">
    <location>
        <begin position="63"/>
        <end position="339"/>
    </location>
</feature>